<dbReference type="Proteomes" id="UP000002421">
    <property type="component" value="Segment"/>
</dbReference>
<organism evidence="1 2">
    <name type="scientific">Pseudomonas phage 201phi2-1</name>
    <name type="common">Pseudomonas chlororaphis phage 201phi2-1</name>
    <dbReference type="NCBI Taxonomy" id="198110"/>
    <lineage>
        <taxon>Viruses</taxon>
        <taxon>Duplodnaviria</taxon>
        <taxon>Heunggongvirae</taxon>
        <taxon>Uroviricota</taxon>
        <taxon>Caudoviricetes</taxon>
        <taxon>Chimalliviridae</taxon>
        <taxon>Serwervirus</taxon>
        <taxon>Serwervirus 201phi21</taxon>
    </lineage>
</organism>
<reference evidence="1 2" key="1">
    <citation type="journal article" date="2008" name="Virology">
        <title>Characterization of Pseudomonas chlororaphis myovirus 201varphi2-1 via genomic sequencing, mass spectrometry, and electron microscopy.</title>
        <authorList>
            <person name="Thomas J.A."/>
            <person name="Rolando M.R."/>
            <person name="Carroll C.A."/>
            <person name="Shen P.S."/>
            <person name="Belnap D.M."/>
            <person name="Weintraub S.T."/>
            <person name="Serwer P."/>
            <person name="Hardies S.C."/>
        </authorList>
    </citation>
    <scope>NUCLEOTIDE SEQUENCE</scope>
</reference>
<sequence length="381" mass="44030">MKTDQTKKPGVFSYISLGDVHLGHRQTPATHIIRNLNRLIHDELLKTLDAIFITGDLFDRQLNNGDDDVHAINRWITFLMFKCAAYDVHIYIVEGTPSHDRMQSQFFVEQKVNANIPVNLHYAKELEIVYNERFDAHILFVPDKWHPSTAVTLSQVKELMAAKGLEQVDFAIMHGAFSYQLPSIVEEPTHDEVEYRKLVRHQILIGHVHIQTVTEKIYAAGSFDRICHNDEIPKGMFLFNVRQDGTFDAQFIENKWAKQYVTWDVHGLDTKELNHAVKERIKGLPRGSSIRLRCDPGDVANGDIDSFRKEYPEQDWQITVEKATAKKNTVMESIRNFDMSEFVPITKDNLLELLLYELETNGHSETTVERCAKRYTDYIKG</sequence>
<organismHost>
    <name type="scientific">Pseudomonas chlororaphis</name>
    <dbReference type="NCBI Taxonomy" id="587753"/>
</organismHost>
<dbReference type="PANTHER" id="PTHR30337">
    <property type="entry name" value="COMPONENT OF ATP-DEPENDENT DSDNA EXONUCLEASE"/>
    <property type="match status" value="1"/>
</dbReference>
<proteinExistence type="predicted"/>
<accession>B3FIY4</accession>
<dbReference type="RefSeq" id="YP_001956845.1">
    <property type="nucleotide sequence ID" value="NC_010821.1"/>
</dbReference>
<dbReference type="Gene3D" id="3.60.21.10">
    <property type="match status" value="1"/>
</dbReference>
<dbReference type="KEGG" id="vg:6372442"/>
<dbReference type="InterPro" id="IPR050535">
    <property type="entry name" value="DNA_Repair-Maintenance_Comp"/>
</dbReference>
<gene>
    <name evidence="1" type="ORF">201phi2-1p121</name>
</gene>
<dbReference type="InterPro" id="IPR029052">
    <property type="entry name" value="Metallo-depent_PP-like"/>
</dbReference>
<name>B3FIY4_BP201</name>
<evidence type="ECO:0008006" key="3">
    <source>
        <dbReference type="Google" id="ProtNLM"/>
    </source>
</evidence>
<evidence type="ECO:0000313" key="2">
    <source>
        <dbReference type="Proteomes" id="UP000002421"/>
    </source>
</evidence>
<keyword evidence="2" id="KW-1185">Reference proteome</keyword>
<dbReference type="OrthoDB" id="5080at10239"/>
<dbReference type="SUPFAM" id="SSF56300">
    <property type="entry name" value="Metallo-dependent phosphatases"/>
    <property type="match status" value="1"/>
</dbReference>
<protein>
    <recommendedName>
        <fullName evidence="3">Calcineurin-like phosphoesterase domain-containing protein</fullName>
    </recommendedName>
</protein>
<dbReference type="EMBL" id="EU197055">
    <property type="protein sequence ID" value="ABY62953.1"/>
    <property type="molecule type" value="Genomic_DNA"/>
</dbReference>
<evidence type="ECO:0000313" key="1">
    <source>
        <dbReference type="EMBL" id="ABY62953.1"/>
    </source>
</evidence>